<evidence type="ECO:0000313" key="1">
    <source>
        <dbReference type="EMBL" id="KAJ8500928.1"/>
    </source>
</evidence>
<name>A0AAV8RKM3_ENSVE</name>
<comment type="caution">
    <text evidence="1">The sequence shown here is derived from an EMBL/GenBank/DDBJ whole genome shotgun (WGS) entry which is preliminary data.</text>
</comment>
<sequence>MKESSRARILVPAAKRQKLEKKKRLGVQMGTGPLPVVVGCTPSSHQMVGTSSSSGMHLHHRLCCSYSSK</sequence>
<gene>
    <name evidence="1" type="ORF">OPV22_011480</name>
</gene>
<evidence type="ECO:0000313" key="2">
    <source>
        <dbReference type="Proteomes" id="UP001222027"/>
    </source>
</evidence>
<reference evidence="1 2" key="1">
    <citation type="submission" date="2022-12" db="EMBL/GenBank/DDBJ databases">
        <title>Chromosome-scale assembly of the Ensete ventricosum genome.</title>
        <authorList>
            <person name="Dussert Y."/>
            <person name="Stocks J."/>
            <person name="Wendawek A."/>
            <person name="Woldeyes F."/>
            <person name="Nichols R.A."/>
            <person name="Borrell J.S."/>
        </authorList>
    </citation>
    <scope>NUCLEOTIDE SEQUENCE [LARGE SCALE GENOMIC DNA]</scope>
    <source>
        <strain evidence="2">cv. Maze</strain>
        <tissue evidence="1">Seeds</tissue>
    </source>
</reference>
<accession>A0AAV8RKM3</accession>
<proteinExistence type="predicted"/>
<dbReference type="EMBL" id="JAQQAF010000003">
    <property type="protein sequence ID" value="KAJ8500928.1"/>
    <property type="molecule type" value="Genomic_DNA"/>
</dbReference>
<keyword evidence="2" id="KW-1185">Reference proteome</keyword>
<dbReference type="AlphaFoldDB" id="A0AAV8RKM3"/>
<organism evidence="1 2">
    <name type="scientific">Ensete ventricosum</name>
    <name type="common">Abyssinian banana</name>
    <name type="synonym">Musa ensete</name>
    <dbReference type="NCBI Taxonomy" id="4639"/>
    <lineage>
        <taxon>Eukaryota</taxon>
        <taxon>Viridiplantae</taxon>
        <taxon>Streptophyta</taxon>
        <taxon>Embryophyta</taxon>
        <taxon>Tracheophyta</taxon>
        <taxon>Spermatophyta</taxon>
        <taxon>Magnoliopsida</taxon>
        <taxon>Liliopsida</taxon>
        <taxon>Zingiberales</taxon>
        <taxon>Musaceae</taxon>
        <taxon>Ensete</taxon>
    </lineage>
</organism>
<dbReference type="Proteomes" id="UP001222027">
    <property type="component" value="Unassembled WGS sequence"/>
</dbReference>
<protein>
    <submittedName>
        <fullName evidence="1">Uncharacterized protein</fullName>
    </submittedName>
</protein>